<evidence type="ECO:0000313" key="2">
    <source>
        <dbReference type="EMBL" id="MFC4541532.1"/>
    </source>
</evidence>
<dbReference type="AlphaFoldDB" id="A0ABD5PLR3"/>
<evidence type="ECO:0000259" key="1">
    <source>
        <dbReference type="Pfam" id="PF24351"/>
    </source>
</evidence>
<comment type="caution">
    <text evidence="2">The sequence shown here is derived from an EMBL/GenBank/DDBJ whole genome shotgun (WGS) entry which is preliminary data.</text>
</comment>
<dbReference type="RefSeq" id="WP_250139692.1">
    <property type="nucleotide sequence ID" value="NZ_JALIQP010000002.1"/>
</dbReference>
<dbReference type="Pfam" id="PF24351">
    <property type="entry name" value="DUF7511"/>
    <property type="match status" value="1"/>
</dbReference>
<feature type="domain" description="DUF7511" evidence="1">
    <location>
        <begin position="21"/>
        <end position="64"/>
    </location>
</feature>
<sequence length="64" mass="7056">MSTTQPPRDLGPGSDHTARFQHVTVDEGDLAACTIFPREMDENAMATQWITASGDSFVSLRECR</sequence>
<proteinExistence type="predicted"/>
<accession>A0ABD5PLR3</accession>
<evidence type="ECO:0000313" key="3">
    <source>
        <dbReference type="Proteomes" id="UP001595898"/>
    </source>
</evidence>
<keyword evidence="3" id="KW-1185">Reference proteome</keyword>
<dbReference type="EMBL" id="JBHSFA010000002">
    <property type="protein sequence ID" value="MFC4541532.1"/>
    <property type="molecule type" value="Genomic_DNA"/>
</dbReference>
<organism evidence="2 3">
    <name type="scientific">Halosolutus amylolyticus</name>
    <dbReference type="NCBI Taxonomy" id="2932267"/>
    <lineage>
        <taxon>Archaea</taxon>
        <taxon>Methanobacteriati</taxon>
        <taxon>Methanobacteriota</taxon>
        <taxon>Stenosarchaea group</taxon>
        <taxon>Halobacteria</taxon>
        <taxon>Halobacteriales</taxon>
        <taxon>Natrialbaceae</taxon>
        <taxon>Halosolutus</taxon>
    </lineage>
</organism>
<reference evidence="2 3" key="1">
    <citation type="journal article" date="2019" name="Int. J. Syst. Evol. Microbiol.">
        <title>The Global Catalogue of Microorganisms (GCM) 10K type strain sequencing project: providing services to taxonomists for standard genome sequencing and annotation.</title>
        <authorList>
            <consortium name="The Broad Institute Genomics Platform"/>
            <consortium name="The Broad Institute Genome Sequencing Center for Infectious Disease"/>
            <person name="Wu L."/>
            <person name="Ma J."/>
        </authorList>
    </citation>
    <scope>NUCLEOTIDE SEQUENCE [LARGE SCALE GENOMIC DNA]</scope>
    <source>
        <strain evidence="2 3">WLHS5</strain>
    </source>
</reference>
<dbReference type="Proteomes" id="UP001595898">
    <property type="component" value="Unassembled WGS sequence"/>
</dbReference>
<protein>
    <recommendedName>
        <fullName evidence="1">DUF7511 domain-containing protein</fullName>
    </recommendedName>
</protein>
<gene>
    <name evidence="2" type="ORF">ACFO5R_06295</name>
</gene>
<name>A0ABD5PLR3_9EURY</name>
<dbReference type="InterPro" id="IPR055933">
    <property type="entry name" value="DUF7511"/>
</dbReference>